<keyword evidence="1" id="KW-1133">Transmembrane helix</keyword>
<protein>
    <recommendedName>
        <fullName evidence="2">Trypsin-co-occurring domain-containing protein</fullName>
    </recommendedName>
</protein>
<keyword evidence="1" id="KW-0472">Membrane</keyword>
<gene>
    <name evidence="3" type="ORF">E0H50_35175</name>
</gene>
<dbReference type="Proteomes" id="UP000292695">
    <property type="component" value="Unassembled WGS sequence"/>
</dbReference>
<organism evidence="3 4">
    <name type="scientific">Kribbella sindirgiensis</name>
    <dbReference type="NCBI Taxonomy" id="1124744"/>
    <lineage>
        <taxon>Bacteria</taxon>
        <taxon>Bacillati</taxon>
        <taxon>Actinomycetota</taxon>
        <taxon>Actinomycetes</taxon>
        <taxon>Propionibacteriales</taxon>
        <taxon>Kribbellaceae</taxon>
        <taxon>Kribbella</taxon>
    </lineage>
</organism>
<reference evidence="3 4" key="1">
    <citation type="submission" date="2019-02" db="EMBL/GenBank/DDBJ databases">
        <title>Kribbella capetownensis sp. nov. and Kribbella speibonae sp. nov., isolated from soil.</title>
        <authorList>
            <person name="Curtis S.M."/>
            <person name="Norton I."/>
            <person name="Everest G.J."/>
            <person name="Meyers P.R."/>
        </authorList>
    </citation>
    <scope>NUCLEOTIDE SEQUENCE [LARGE SCALE GENOMIC DNA]</scope>
    <source>
        <strain evidence="3 4">DSM 27082</strain>
    </source>
</reference>
<comment type="caution">
    <text evidence="3">The sequence shown here is derived from an EMBL/GenBank/DDBJ whole genome shotgun (WGS) entry which is preliminary data.</text>
</comment>
<feature type="transmembrane region" description="Helical" evidence="1">
    <location>
        <begin position="35"/>
        <end position="55"/>
    </location>
</feature>
<evidence type="ECO:0000313" key="3">
    <source>
        <dbReference type="EMBL" id="TCC22410.1"/>
    </source>
</evidence>
<accession>A0A4R0I761</accession>
<feature type="domain" description="Trypsin-co-occurring" evidence="2">
    <location>
        <begin position="72"/>
        <end position="135"/>
    </location>
</feature>
<keyword evidence="1" id="KW-0812">Transmembrane</keyword>
<evidence type="ECO:0000256" key="1">
    <source>
        <dbReference type="SAM" id="Phobius"/>
    </source>
</evidence>
<feature type="transmembrane region" description="Helical" evidence="1">
    <location>
        <begin position="12"/>
        <end position="29"/>
    </location>
</feature>
<dbReference type="AlphaFoldDB" id="A0A4R0I761"/>
<name>A0A4R0I761_9ACTN</name>
<evidence type="ECO:0000259" key="2">
    <source>
        <dbReference type="Pfam" id="PF19631"/>
    </source>
</evidence>
<proteinExistence type="predicted"/>
<dbReference type="RefSeq" id="WP_131295321.1">
    <property type="nucleotide sequence ID" value="NZ_SJKA01000018.1"/>
</dbReference>
<keyword evidence="4" id="KW-1185">Reference proteome</keyword>
<dbReference type="Pfam" id="PF19631">
    <property type="entry name" value="Trypco2"/>
    <property type="match status" value="1"/>
</dbReference>
<evidence type="ECO:0000313" key="4">
    <source>
        <dbReference type="Proteomes" id="UP000292695"/>
    </source>
</evidence>
<dbReference type="EMBL" id="SJKA01000018">
    <property type="protein sequence ID" value="TCC22410.1"/>
    <property type="molecule type" value="Genomic_DNA"/>
</dbReference>
<dbReference type="InterPro" id="IPR045608">
    <property type="entry name" value="Trypco2"/>
</dbReference>
<sequence length="155" mass="16533">MNPERLVWKAGRWIVAAVLGVLGLRWFLLGLDRGSFFEAATGVYTIALTVAVVVFRGGRRSAVADQGNVVGGLADVLAELGKELTEANTRERETPAISWGSAELELSVLVQTVDSTGVEFKVVSGESKDEASRSSKLVLHLYPSGVYDNLPEAGA</sequence>